<keyword evidence="2" id="KW-1185">Reference proteome</keyword>
<proteinExistence type="predicted"/>
<dbReference type="GeneID" id="9097894"/>
<dbReference type="EMBL" id="KN293999">
    <property type="protein sequence ID" value="KGQ01595.1"/>
    <property type="molecule type" value="Genomic_DNA"/>
</dbReference>
<dbReference type="AlphaFoldDB" id="A0A0A2V673"/>
<dbReference type="VEuPathDB" id="FungiDB:PAAG_11723"/>
<dbReference type="Proteomes" id="UP000002059">
    <property type="component" value="Partially assembled WGS sequence"/>
</dbReference>
<organism evidence="1 2">
    <name type="scientific">Paracoccidioides lutzii (strain ATCC MYA-826 / Pb01)</name>
    <name type="common">Paracoccidioides brasiliensis</name>
    <dbReference type="NCBI Taxonomy" id="502779"/>
    <lineage>
        <taxon>Eukaryota</taxon>
        <taxon>Fungi</taxon>
        <taxon>Dikarya</taxon>
        <taxon>Ascomycota</taxon>
        <taxon>Pezizomycotina</taxon>
        <taxon>Eurotiomycetes</taxon>
        <taxon>Eurotiomycetidae</taxon>
        <taxon>Onygenales</taxon>
        <taxon>Ajellomycetaceae</taxon>
        <taxon>Paracoccidioides</taxon>
    </lineage>
</organism>
<accession>A0A0A2V673</accession>
<dbReference type="RefSeq" id="XP_002794725.2">
    <property type="nucleotide sequence ID" value="XM_002794679.2"/>
</dbReference>
<dbReference type="KEGG" id="pbl:PAAG_11723"/>
<dbReference type="HOGENOM" id="CLU_1797068_0_0_1"/>
<protein>
    <submittedName>
        <fullName evidence="1">Uncharacterized protein</fullName>
    </submittedName>
</protein>
<sequence length="144" mass="15785">MEYDTDVIGICINTTYALLSCPWQPSIVPHQGLIQICDEPQTLALNQSGSSIQVNALLSNKRRGHESSTLVTSNSELFVQKEALHSACRRAHASLKDIVPVGWKLNLQREIQVNGRKRKRAWESAEPPAASSQALIALQSGPSI</sequence>
<gene>
    <name evidence="1" type="ORF">PAAG_11723</name>
</gene>
<evidence type="ECO:0000313" key="2">
    <source>
        <dbReference type="Proteomes" id="UP000002059"/>
    </source>
</evidence>
<name>A0A0A2V673_PARBA</name>
<evidence type="ECO:0000313" key="1">
    <source>
        <dbReference type="EMBL" id="KGQ01595.1"/>
    </source>
</evidence>
<reference evidence="1 2" key="1">
    <citation type="journal article" date="2011" name="PLoS Genet.">
        <title>Comparative genomic analysis of human fungal pathogens causing paracoccidioidomycosis.</title>
        <authorList>
            <person name="Desjardins C.A."/>
            <person name="Champion M.D."/>
            <person name="Holder J.W."/>
            <person name="Muszewska A."/>
            <person name="Goldberg J."/>
            <person name="Bailao A.M."/>
            <person name="Brigido M.M."/>
            <person name="Ferreira M.E."/>
            <person name="Garcia A.M."/>
            <person name="Grynberg M."/>
            <person name="Gujja S."/>
            <person name="Heiman D.I."/>
            <person name="Henn M.R."/>
            <person name="Kodira C.D."/>
            <person name="Leon-Narvaez H."/>
            <person name="Longo L.V."/>
            <person name="Ma L.J."/>
            <person name="Malavazi I."/>
            <person name="Matsuo A.L."/>
            <person name="Morais F.V."/>
            <person name="Pereira M."/>
            <person name="Rodriguez-Brito S."/>
            <person name="Sakthikumar S."/>
            <person name="Salem-Izacc S.M."/>
            <person name="Sykes S.M."/>
            <person name="Teixeira M.M."/>
            <person name="Vallejo M.C."/>
            <person name="Walter M.E."/>
            <person name="Yandava C."/>
            <person name="Young S."/>
            <person name="Zeng Q."/>
            <person name="Zucker J."/>
            <person name="Felipe M.S."/>
            <person name="Goldman G.H."/>
            <person name="Haas B.J."/>
            <person name="McEwen J.G."/>
            <person name="Nino-Vega G."/>
            <person name="Puccia R."/>
            <person name="San-Blas G."/>
            <person name="Soares C.M."/>
            <person name="Birren B.W."/>
            <person name="Cuomo C.A."/>
        </authorList>
    </citation>
    <scope>NUCLEOTIDE SEQUENCE [LARGE SCALE GENOMIC DNA]</scope>
    <source>
        <strain evidence="2">ATCC MYA-826 / Pb01</strain>
    </source>
</reference>